<dbReference type="PANTHER" id="PTHR47799:SF1">
    <property type="entry name" value="OMEGA-AMIDASE YAFV"/>
    <property type="match status" value="1"/>
</dbReference>
<evidence type="ECO:0000313" key="2">
    <source>
        <dbReference type="EMBL" id="MFD3395064.1"/>
    </source>
</evidence>
<name>A0ABW6DM78_9BACT</name>
<evidence type="ECO:0000313" key="3">
    <source>
        <dbReference type="Proteomes" id="UP001598138"/>
    </source>
</evidence>
<gene>
    <name evidence="2" type="ORF">U0R10_10575</name>
</gene>
<dbReference type="EMBL" id="JBBKXZ010000004">
    <property type="protein sequence ID" value="MFD3395064.1"/>
    <property type="molecule type" value="Genomic_DNA"/>
</dbReference>
<protein>
    <submittedName>
        <fullName evidence="2">Amidohydrolase</fullName>
    </submittedName>
</protein>
<dbReference type="Proteomes" id="UP001598138">
    <property type="component" value="Unassembled WGS sequence"/>
</dbReference>
<evidence type="ECO:0000259" key="1">
    <source>
        <dbReference type="PROSITE" id="PS50263"/>
    </source>
</evidence>
<dbReference type="CDD" id="cd07575">
    <property type="entry name" value="Xc-1258_like"/>
    <property type="match status" value="1"/>
</dbReference>
<dbReference type="Gene3D" id="3.60.110.10">
    <property type="entry name" value="Carbon-nitrogen hydrolase"/>
    <property type="match status" value="1"/>
</dbReference>
<comment type="caution">
    <text evidence="2">The sequence shown here is derived from an EMBL/GenBank/DDBJ whole genome shotgun (WGS) entry which is preliminary data.</text>
</comment>
<dbReference type="SUPFAM" id="SSF56317">
    <property type="entry name" value="Carbon-nitrogen hydrolase"/>
    <property type="match status" value="1"/>
</dbReference>
<dbReference type="Pfam" id="PF00795">
    <property type="entry name" value="CN_hydrolase"/>
    <property type="match status" value="1"/>
</dbReference>
<dbReference type="InterPro" id="IPR003010">
    <property type="entry name" value="C-N_Hydrolase"/>
</dbReference>
<sequence>MSDASSNLRVSLVQTDLVWDSPLANCGHVEEQLTQLIGQTDLVILPEMFTTGFSMSAVNAEIPQGPSTQWMQMQAKRTQAVIIGSLKIKEKFGLVNRLVVAFPDGSIQTYDKKHLFRMGNEQEHYQPGTKKLIFSLKGWRISPFICYDLRFPVWSRNVDLGYDLAVYVANWPAARTHAWDVLLKARAIENLAYVAGVNRIGLDGNALEYSGSSALISFKGEEIGQLASAATIQTFSLSLDQLRSFRESFPAHLDADSFQLI</sequence>
<reference evidence="2 3" key="1">
    <citation type="submission" date="2024-03" db="EMBL/GenBank/DDBJ databases">
        <title>Aquirufa genome sequencing.</title>
        <authorList>
            <person name="Pitt A."/>
            <person name="Hahn M.W."/>
        </authorList>
    </citation>
    <scope>NUCLEOTIDE SEQUENCE [LARGE SCALE GENOMIC DNA]</scope>
    <source>
        <strain evidence="2 3">OSTEICH-129V</strain>
    </source>
</reference>
<dbReference type="InterPro" id="IPR052737">
    <property type="entry name" value="Omega-amidase_YafV"/>
</dbReference>
<dbReference type="NCBIfam" id="NF007757">
    <property type="entry name" value="PRK10438.1"/>
    <property type="match status" value="1"/>
</dbReference>
<proteinExistence type="predicted"/>
<dbReference type="PROSITE" id="PS50263">
    <property type="entry name" value="CN_HYDROLASE"/>
    <property type="match status" value="1"/>
</dbReference>
<accession>A0ABW6DM78</accession>
<dbReference type="InterPro" id="IPR036526">
    <property type="entry name" value="C-N_Hydrolase_sf"/>
</dbReference>
<organism evidence="2 3">
    <name type="scientific">Aquirufa avitistagni</name>
    <dbReference type="NCBI Taxonomy" id="3104728"/>
    <lineage>
        <taxon>Bacteria</taxon>
        <taxon>Pseudomonadati</taxon>
        <taxon>Bacteroidota</taxon>
        <taxon>Cytophagia</taxon>
        <taxon>Cytophagales</taxon>
        <taxon>Flectobacillaceae</taxon>
        <taxon>Aquirufa</taxon>
    </lineage>
</organism>
<keyword evidence="3" id="KW-1185">Reference proteome</keyword>
<dbReference type="PANTHER" id="PTHR47799">
    <property type="entry name" value="OMEGA-AMIDASE YAFV"/>
    <property type="match status" value="1"/>
</dbReference>
<feature type="domain" description="CN hydrolase" evidence="1">
    <location>
        <begin position="8"/>
        <end position="239"/>
    </location>
</feature>
<dbReference type="RefSeq" id="WP_377983939.1">
    <property type="nucleotide sequence ID" value="NZ_JBBKXZ010000004.1"/>
</dbReference>